<evidence type="ECO:0000256" key="6">
    <source>
        <dbReference type="SAM" id="SignalP"/>
    </source>
</evidence>
<keyword evidence="1" id="KW-0645">Protease</keyword>
<feature type="domain" description="Peptidase S1" evidence="7">
    <location>
        <begin position="26"/>
        <end position="251"/>
    </location>
</feature>
<dbReference type="CDD" id="cd00190">
    <property type="entry name" value="Tryp_SPc"/>
    <property type="match status" value="1"/>
</dbReference>
<dbReference type="SMART" id="SM00020">
    <property type="entry name" value="Tryp_SPc"/>
    <property type="match status" value="1"/>
</dbReference>
<dbReference type="Gene3D" id="2.40.10.10">
    <property type="entry name" value="Trypsin-like serine proteases"/>
    <property type="match status" value="1"/>
</dbReference>
<keyword evidence="3" id="KW-0720">Serine protease</keyword>
<dbReference type="InterPro" id="IPR001254">
    <property type="entry name" value="Trypsin_dom"/>
</dbReference>
<dbReference type="AlphaFoldDB" id="A0A182RS96"/>
<evidence type="ECO:0000259" key="7">
    <source>
        <dbReference type="PROSITE" id="PS50240"/>
    </source>
</evidence>
<dbReference type="EnsemblMetazoa" id="AFUN009146-RA">
    <property type="protein sequence ID" value="AFUN009146-PA"/>
    <property type="gene ID" value="AFUN009146"/>
</dbReference>
<evidence type="ECO:0000313" key="8">
    <source>
        <dbReference type="EnsemblMetazoa" id="AFUN009146-PA"/>
    </source>
</evidence>
<dbReference type="GO" id="GO:0004252">
    <property type="term" value="F:serine-type endopeptidase activity"/>
    <property type="evidence" value="ECO:0007669"/>
    <property type="project" value="InterPro"/>
</dbReference>
<organism evidence="8">
    <name type="scientific">Anopheles funestus</name>
    <name type="common">African malaria mosquito</name>
    <dbReference type="NCBI Taxonomy" id="62324"/>
    <lineage>
        <taxon>Eukaryota</taxon>
        <taxon>Metazoa</taxon>
        <taxon>Ecdysozoa</taxon>
        <taxon>Arthropoda</taxon>
        <taxon>Hexapoda</taxon>
        <taxon>Insecta</taxon>
        <taxon>Pterygota</taxon>
        <taxon>Neoptera</taxon>
        <taxon>Endopterygota</taxon>
        <taxon>Diptera</taxon>
        <taxon>Nematocera</taxon>
        <taxon>Culicoidea</taxon>
        <taxon>Culicidae</taxon>
        <taxon>Anophelinae</taxon>
        <taxon>Anopheles</taxon>
    </lineage>
</organism>
<dbReference type="PRINTS" id="PR00722">
    <property type="entry name" value="CHYMOTRYPSIN"/>
</dbReference>
<dbReference type="PANTHER" id="PTHR24276">
    <property type="entry name" value="POLYSERASE-RELATED"/>
    <property type="match status" value="1"/>
</dbReference>
<dbReference type="FunFam" id="2.40.10.10:FF:000068">
    <property type="entry name" value="transmembrane protease serine 2"/>
    <property type="match status" value="1"/>
</dbReference>
<comment type="similarity">
    <text evidence="5">Belongs to the peptidase S1 family. CLIP subfamily.</text>
</comment>
<dbReference type="InterPro" id="IPR050430">
    <property type="entry name" value="Peptidase_S1"/>
</dbReference>
<dbReference type="GO" id="GO:0006508">
    <property type="term" value="P:proteolysis"/>
    <property type="evidence" value="ECO:0007669"/>
    <property type="project" value="UniProtKB-KW"/>
</dbReference>
<proteinExistence type="inferred from homology"/>
<dbReference type="STRING" id="62324.A0A182RS96"/>
<protein>
    <submittedName>
        <fullName evidence="8">Peptidase S1 domain-containing protein</fullName>
    </submittedName>
</protein>
<sequence>MANFTSIVVLVIVIIAMFATSEVNSIVGGHSSLPGAAPYIVAIKTTSTSTFLCAGVLVKSTWILTTAQCVTDKAATELKILFGTHRLLTNKKLYSVSKIERHPSYSAVSGANNLALLELSEAVPLSTRVTTIDLNDKLVTTDTSAVFYGWGTVSYGSPGYSNILQTLYRRTLSLSDCRARNGMSNLSDGNICAISQPGQAACSKDEGSPLVRSDSSTLLGLFYYGSQCNGLTPDVFVDVYTNKAWIDSIAI</sequence>
<dbReference type="InterPro" id="IPR009003">
    <property type="entry name" value="Peptidase_S1_PA"/>
</dbReference>
<dbReference type="Pfam" id="PF00089">
    <property type="entry name" value="Trypsin"/>
    <property type="match status" value="1"/>
</dbReference>
<evidence type="ECO:0000256" key="3">
    <source>
        <dbReference type="ARBA" id="ARBA00022825"/>
    </source>
</evidence>
<dbReference type="VEuPathDB" id="VectorBase:AFUN2_012356"/>
<evidence type="ECO:0000256" key="4">
    <source>
        <dbReference type="ARBA" id="ARBA00023157"/>
    </source>
</evidence>
<dbReference type="PANTHER" id="PTHR24276:SF98">
    <property type="entry name" value="FI18310P1-RELATED"/>
    <property type="match status" value="1"/>
</dbReference>
<evidence type="ECO:0000256" key="2">
    <source>
        <dbReference type="ARBA" id="ARBA00022801"/>
    </source>
</evidence>
<dbReference type="SUPFAM" id="SSF50494">
    <property type="entry name" value="Trypsin-like serine proteases"/>
    <property type="match status" value="1"/>
</dbReference>
<reference evidence="8" key="1">
    <citation type="submission" date="2020-05" db="UniProtKB">
        <authorList>
            <consortium name="EnsemblMetazoa"/>
        </authorList>
    </citation>
    <scope>IDENTIFICATION</scope>
    <source>
        <strain evidence="8">FUMOZ</strain>
    </source>
</reference>
<feature type="signal peptide" evidence="6">
    <location>
        <begin position="1"/>
        <end position="21"/>
    </location>
</feature>
<dbReference type="InterPro" id="IPR001314">
    <property type="entry name" value="Peptidase_S1A"/>
</dbReference>
<name>A0A182RS96_ANOFN</name>
<dbReference type="PROSITE" id="PS50240">
    <property type="entry name" value="TRYPSIN_DOM"/>
    <property type="match status" value="1"/>
</dbReference>
<evidence type="ECO:0000256" key="1">
    <source>
        <dbReference type="ARBA" id="ARBA00022670"/>
    </source>
</evidence>
<dbReference type="InterPro" id="IPR043504">
    <property type="entry name" value="Peptidase_S1_PA_chymotrypsin"/>
</dbReference>
<accession>A0A182RS96</accession>
<keyword evidence="2" id="KW-0378">Hydrolase</keyword>
<dbReference type="VEuPathDB" id="VectorBase:AFUN009146"/>
<evidence type="ECO:0000256" key="5">
    <source>
        <dbReference type="ARBA" id="ARBA00024195"/>
    </source>
</evidence>
<feature type="chain" id="PRO_5030024296" evidence="6">
    <location>
        <begin position="22"/>
        <end position="251"/>
    </location>
</feature>
<keyword evidence="6" id="KW-0732">Signal</keyword>
<keyword evidence="4" id="KW-1015">Disulfide bond</keyword>